<proteinExistence type="predicted"/>
<dbReference type="KEGG" id="capn:CBG49_07470"/>
<keyword evidence="1" id="KW-0812">Transmembrane</keyword>
<organism evidence="2 3">
    <name type="scientific">Capnocytophaga endodontalis</name>
    <dbReference type="NCBI Taxonomy" id="2708117"/>
    <lineage>
        <taxon>Bacteria</taxon>
        <taxon>Pseudomonadati</taxon>
        <taxon>Bacteroidota</taxon>
        <taxon>Flavobacteriia</taxon>
        <taxon>Flavobacteriales</taxon>
        <taxon>Flavobacteriaceae</taxon>
        <taxon>Capnocytophaga</taxon>
    </lineage>
</organism>
<dbReference type="AlphaFoldDB" id="A0A1Z4BNQ4"/>
<evidence type="ECO:0000256" key="1">
    <source>
        <dbReference type="SAM" id="Phobius"/>
    </source>
</evidence>
<feature type="transmembrane region" description="Helical" evidence="1">
    <location>
        <begin position="12"/>
        <end position="32"/>
    </location>
</feature>
<reference evidence="3" key="1">
    <citation type="submission" date="2017-06" db="EMBL/GenBank/DDBJ databases">
        <title>Complete genome sequence of Capnocytophaga sp. KCOM 1579 (=ChDC OS43) isolated from a human refractory periapical abscess lesion.</title>
        <authorList>
            <person name="Kook J.-K."/>
            <person name="Park S.-N."/>
            <person name="Lim Y.K."/>
            <person name="Roh H."/>
        </authorList>
    </citation>
    <scope>NUCLEOTIDE SEQUENCE [LARGE SCALE GENOMIC DNA]</scope>
    <source>
        <strain evidence="3">ChDC OS43</strain>
    </source>
</reference>
<protein>
    <submittedName>
        <fullName evidence="2">Uncharacterized protein</fullName>
    </submittedName>
</protein>
<dbReference type="RefSeq" id="WP_009414498.1">
    <property type="nucleotide sequence ID" value="NZ_CP022022.1"/>
</dbReference>
<sequence>MGFIDMNYNRKNQLIGFTIGILANAIGILAYILIFSKNSIGVTLQDAYYRGYLGKLILLGALLDLAVFFFFINRYENERARGVLIASAVLTIIILILQFI</sequence>
<keyword evidence="1" id="KW-0472">Membrane</keyword>
<feature type="transmembrane region" description="Helical" evidence="1">
    <location>
        <begin position="52"/>
        <end position="71"/>
    </location>
</feature>
<name>A0A1Z4BNQ4_9FLAO</name>
<feature type="transmembrane region" description="Helical" evidence="1">
    <location>
        <begin position="83"/>
        <end position="99"/>
    </location>
</feature>
<accession>A0A1Z4BNQ4</accession>
<evidence type="ECO:0000313" key="3">
    <source>
        <dbReference type="Proteomes" id="UP000197007"/>
    </source>
</evidence>
<keyword evidence="1" id="KW-1133">Transmembrane helix</keyword>
<keyword evidence="3" id="KW-1185">Reference proteome</keyword>
<dbReference type="EMBL" id="CP022022">
    <property type="protein sequence ID" value="ASF42921.1"/>
    <property type="molecule type" value="Genomic_DNA"/>
</dbReference>
<gene>
    <name evidence="2" type="ORF">CBG49_07470</name>
</gene>
<dbReference type="Proteomes" id="UP000197007">
    <property type="component" value="Chromosome"/>
</dbReference>
<evidence type="ECO:0000313" key="2">
    <source>
        <dbReference type="EMBL" id="ASF42921.1"/>
    </source>
</evidence>